<reference evidence="1" key="1">
    <citation type="submission" date="2022-10" db="EMBL/GenBank/DDBJ databases">
        <title>The complete genomes of actinobacterial strains from the NBC collection.</title>
        <authorList>
            <person name="Joergensen T.S."/>
            <person name="Alvarez Arevalo M."/>
            <person name="Sterndorff E.B."/>
            <person name="Faurdal D."/>
            <person name="Vuksanovic O."/>
            <person name="Mourched A.-S."/>
            <person name="Charusanti P."/>
            <person name="Shaw S."/>
            <person name="Blin K."/>
            <person name="Weber T."/>
        </authorList>
    </citation>
    <scope>NUCLEOTIDE SEQUENCE</scope>
    <source>
        <strain evidence="1">NBC_00222</strain>
    </source>
</reference>
<evidence type="ECO:0008006" key="3">
    <source>
        <dbReference type="Google" id="ProtNLM"/>
    </source>
</evidence>
<evidence type="ECO:0000313" key="1">
    <source>
        <dbReference type="EMBL" id="WUQ87456.1"/>
    </source>
</evidence>
<gene>
    <name evidence="1" type="ORF">OHA16_33520</name>
</gene>
<dbReference type="Proteomes" id="UP001432222">
    <property type="component" value="Chromosome"/>
</dbReference>
<evidence type="ECO:0000313" key="2">
    <source>
        <dbReference type="Proteomes" id="UP001432222"/>
    </source>
</evidence>
<keyword evidence="2" id="KW-1185">Reference proteome</keyword>
<accession>A0ABZ1U8V0</accession>
<proteinExistence type="predicted"/>
<dbReference type="SUPFAM" id="SSF48452">
    <property type="entry name" value="TPR-like"/>
    <property type="match status" value="1"/>
</dbReference>
<dbReference type="RefSeq" id="WP_328958015.1">
    <property type="nucleotide sequence ID" value="NZ_CP108110.1"/>
</dbReference>
<dbReference type="EMBL" id="CP108110">
    <property type="protein sequence ID" value="WUQ87456.1"/>
    <property type="molecule type" value="Genomic_DNA"/>
</dbReference>
<dbReference type="Gene3D" id="1.25.40.10">
    <property type="entry name" value="Tetratricopeptide repeat domain"/>
    <property type="match status" value="1"/>
</dbReference>
<sequence>MIELFSQLMRHHGGAHARSALAAYLADDTSRYLASLVPHRPRLELLKSSAQLAHLLAKMTSDSGEEGLALAYFRTALDLAGMAGDRNTYAITLRAMSLQALHLGHHRHAADLAEAAVRAAGPDPSAPTTAFLLVQRALAHAHDHQRRSALADLRTAELRYAQAPDDSGAFARYPRAGLDYQRGETLLALGDYPEALDAFEESARHRGELQHHPGALTRARQAETLMRLGQLEAACSCWHQFLDHYQWLHSVRADRSLAELKKSLRPYCRQREASLVIERAHVLVRSRTPS</sequence>
<dbReference type="InterPro" id="IPR011990">
    <property type="entry name" value="TPR-like_helical_dom_sf"/>
</dbReference>
<organism evidence="1 2">
    <name type="scientific">Kitasatospora purpeofusca</name>
    <dbReference type="NCBI Taxonomy" id="67352"/>
    <lineage>
        <taxon>Bacteria</taxon>
        <taxon>Bacillati</taxon>
        <taxon>Actinomycetota</taxon>
        <taxon>Actinomycetes</taxon>
        <taxon>Kitasatosporales</taxon>
        <taxon>Streptomycetaceae</taxon>
        <taxon>Kitasatospora</taxon>
    </lineage>
</organism>
<name>A0ABZ1U8V0_9ACTN</name>
<protein>
    <recommendedName>
        <fullName evidence="3">Tetratricopeptide repeat protein</fullName>
    </recommendedName>
</protein>